<evidence type="ECO:0000313" key="3">
    <source>
        <dbReference type="Proteomes" id="UP000033881"/>
    </source>
</evidence>
<proteinExistence type="predicted"/>
<gene>
    <name evidence="2" type="ORF">UT24_C0003G0078</name>
</gene>
<feature type="compositionally biased region" description="Polar residues" evidence="1">
    <location>
        <begin position="44"/>
        <end position="53"/>
    </location>
</feature>
<dbReference type="EMBL" id="LBWB01000003">
    <property type="protein sequence ID" value="KKR01671.1"/>
    <property type="molecule type" value="Genomic_DNA"/>
</dbReference>
<feature type="region of interest" description="Disordered" evidence="1">
    <location>
        <begin position="44"/>
        <end position="65"/>
    </location>
</feature>
<evidence type="ECO:0000313" key="2">
    <source>
        <dbReference type="EMBL" id="KKR01671.1"/>
    </source>
</evidence>
<evidence type="ECO:0000256" key="1">
    <source>
        <dbReference type="SAM" id="MobiDB-lite"/>
    </source>
</evidence>
<comment type="caution">
    <text evidence="2">The sequence shown here is derived from an EMBL/GenBank/DDBJ whole genome shotgun (WGS) entry which is preliminary data.</text>
</comment>
<dbReference type="AlphaFoldDB" id="A0A0G0MMN2"/>
<sequence length="133" mass="14983">MEPNTTGPDETVTGNTNSENPSSKNGNRLLFLICPSSRFQDIFRTSQSRSSENPPRDIHHKQQLDRSFLASPPFSDLPRCGSLRELSDKLTCIFTVNSESGYLTPRLTSWVILHGIFTNDKRLRFSVSSISHI</sequence>
<dbReference type="STRING" id="1618574.UT24_C0003G0078"/>
<dbReference type="Proteomes" id="UP000033881">
    <property type="component" value="Unassembled WGS sequence"/>
</dbReference>
<reference evidence="2 3" key="1">
    <citation type="journal article" date="2015" name="Nature">
        <title>rRNA introns, odd ribosomes, and small enigmatic genomes across a large radiation of phyla.</title>
        <authorList>
            <person name="Brown C.T."/>
            <person name="Hug L.A."/>
            <person name="Thomas B.C."/>
            <person name="Sharon I."/>
            <person name="Castelle C.J."/>
            <person name="Singh A."/>
            <person name="Wilkins M.J."/>
            <person name="Williams K.H."/>
            <person name="Banfield J.F."/>
        </authorList>
    </citation>
    <scope>NUCLEOTIDE SEQUENCE [LARGE SCALE GENOMIC DNA]</scope>
</reference>
<accession>A0A0G0MMN2</accession>
<name>A0A0G0MMN2_9BACT</name>
<feature type="compositionally biased region" description="Basic and acidic residues" evidence="1">
    <location>
        <begin position="54"/>
        <end position="64"/>
    </location>
</feature>
<feature type="region of interest" description="Disordered" evidence="1">
    <location>
        <begin position="1"/>
        <end position="27"/>
    </location>
</feature>
<organism evidence="2 3">
    <name type="scientific">Candidatus Woesebacteria bacterium GW2011_GWB1_39_12</name>
    <dbReference type="NCBI Taxonomy" id="1618574"/>
    <lineage>
        <taxon>Bacteria</taxon>
        <taxon>Candidatus Woeseibacteriota</taxon>
    </lineage>
</organism>
<protein>
    <submittedName>
        <fullName evidence="2">Uncharacterized protein</fullName>
    </submittedName>
</protein>
<feature type="compositionally biased region" description="Polar residues" evidence="1">
    <location>
        <begin position="1"/>
        <end position="26"/>
    </location>
</feature>